<sequence length="147" mass="16667">MRLLAKKEGSPVVRRCVHLKGYIKRQFLLEASYKKRGEVIQCGLVNIVGAEVQICKLCPPPIFVWYLLALCPDADEGVIHLACGIDPWKTQHLTASEERSWTRHEPGWLSGIAKFPEINFCAQSDANIQFCVKRALPSNTEVDYIKR</sequence>
<gene>
    <name evidence="1" type="ORF">TPSB3V08_LOCUS5171</name>
</gene>
<dbReference type="EMBL" id="OD002674">
    <property type="protein sequence ID" value="CAD7405861.1"/>
    <property type="molecule type" value="Genomic_DNA"/>
</dbReference>
<reference evidence="1" key="1">
    <citation type="submission" date="2020-11" db="EMBL/GenBank/DDBJ databases">
        <authorList>
            <person name="Tran Van P."/>
        </authorList>
    </citation>
    <scope>NUCLEOTIDE SEQUENCE</scope>
</reference>
<dbReference type="AlphaFoldDB" id="A0A7R9D195"/>
<protein>
    <submittedName>
        <fullName evidence="1">Uncharacterized protein</fullName>
    </submittedName>
</protein>
<evidence type="ECO:0000313" key="1">
    <source>
        <dbReference type="EMBL" id="CAD7405861.1"/>
    </source>
</evidence>
<proteinExistence type="predicted"/>
<accession>A0A7R9D195</accession>
<organism evidence="1">
    <name type="scientific">Timema poppense</name>
    <name type="common">Walking stick</name>
    <dbReference type="NCBI Taxonomy" id="170557"/>
    <lineage>
        <taxon>Eukaryota</taxon>
        <taxon>Metazoa</taxon>
        <taxon>Ecdysozoa</taxon>
        <taxon>Arthropoda</taxon>
        <taxon>Hexapoda</taxon>
        <taxon>Insecta</taxon>
        <taxon>Pterygota</taxon>
        <taxon>Neoptera</taxon>
        <taxon>Polyneoptera</taxon>
        <taxon>Phasmatodea</taxon>
        <taxon>Timematodea</taxon>
        <taxon>Timematoidea</taxon>
        <taxon>Timematidae</taxon>
        <taxon>Timema</taxon>
    </lineage>
</organism>
<name>A0A7R9D195_TIMPO</name>